<evidence type="ECO:0000313" key="2">
    <source>
        <dbReference type="EMBL" id="SLN41610.1"/>
    </source>
</evidence>
<dbReference type="GO" id="GO:0019698">
    <property type="term" value="P:D-galacturonate catabolic process"/>
    <property type="evidence" value="ECO:0007669"/>
    <property type="project" value="TreeGrafter"/>
</dbReference>
<protein>
    <submittedName>
        <fullName evidence="2">D-galactarate dehydratase</fullName>
        <ecNumber evidence="2">4.2.1.42</ecNumber>
    </submittedName>
</protein>
<dbReference type="InterPro" id="IPR048332">
    <property type="entry name" value="GD_AH_C"/>
</dbReference>
<feature type="domain" description="D-galactarate/Altronate dehydratase C-terminal" evidence="1">
    <location>
        <begin position="30"/>
        <end position="92"/>
    </location>
</feature>
<dbReference type="AlphaFoldDB" id="A0A1Y5SIH2"/>
<dbReference type="PANTHER" id="PTHR30536:SF5">
    <property type="entry name" value="ALTRONATE DEHYDRATASE"/>
    <property type="match status" value="1"/>
</dbReference>
<keyword evidence="2" id="KW-0456">Lyase</keyword>
<organism evidence="2 3">
    <name type="scientific">Pacificibacter marinus</name>
    <dbReference type="NCBI Taxonomy" id="658057"/>
    <lineage>
        <taxon>Bacteria</taxon>
        <taxon>Pseudomonadati</taxon>
        <taxon>Pseudomonadota</taxon>
        <taxon>Alphaproteobacteria</taxon>
        <taxon>Rhodobacterales</taxon>
        <taxon>Roseobacteraceae</taxon>
        <taxon>Pacificibacter</taxon>
    </lineage>
</organism>
<dbReference type="GO" id="GO:0008867">
    <property type="term" value="F:galactarate dehydratase activity"/>
    <property type="evidence" value="ECO:0007669"/>
    <property type="project" value="UniProtKB-EC"/>
</dbReference>
<dbReference type="EMBL" id="FWFW01000005">
    <property type="protein sequence ID" value="SLN41610.1"/>
    <property type="molecule type" value="Genomic_DNA"/>
</dbReference>
<accession>A0A1Y5SIH2</accession>
<evidence type="ECO:0000313" key="3">
    <source>
        <dbReference type="Proteomes" id="UP000193307"/>
    </source>
</evidence>
<gene>
    <name evidence="2" type="primary">garD</name>
    <name evidence="2" type="ORF">PAM7971_01927</name>
</gene>
<dbReference type="Proteomes" id="UP000193307">
    <property type="component" value="Unassembled WGS sequence"/>
</dbReference>
<name>A0A1Y5SIH2_9RHOB</name>
<dbReference type="InterPro" id="IPR052172">
    <property type="entry name" value="UxaA_altronate/galactarate_dh"/>
</dbReference>
<dbReference type="STRING" id="658057.SAMN04488032_104151"/>
<dbReference type="EC" id="4.2.1.42" evidence="2"/>
<evidence type="ECO:0000259" key="1">
    <source>
        <dbReference type="Pfam" id="PF20629"/>
    </source>
</evidence>
<dbReference type="PANTHER" id="PTHR30536">
    <property type="entry name" value="ALTRONATE/GALACTARATE DEHYDRATASE"/>
    <property type="match status" value="1"/>
</dbReference>
<reference evidence="2 3" key="1">
    <citation type="submission" date="2017-03" db="EMBL/GenBank/DDBJ databases">
        <authorList>
            <person name="Afonso C.L."/>
            <person name="Miller P.J."/>
            <person name="Scott M.A."/>
            <person name="Spackman E."/>
            <person name="Goraichik I."/>
            <person name="Dimitrov K.M."/>
            <person name="Suarez D.L."/>
            <person name="Swayne D.E."/>
        </authorList>
    </citation>
    <scope>NUCLEOTIDE SEQUENCE [LARGE SCALE GENOMIC DNA]</scope>
    <source>
        <strain evidence="2 3">CECT 7971</strain>
    </source>
</reference>
<dbReference type="Pfam" id="PF20629">
    <property type="entry name" value="GD_AH_C"/>
    <property type="match status" value="1"/>
</dbReference>
<keyword evidence="3" id="KW-1185">Reference proteome</keyword>
<proteinExistence type="predicted"/>
<sequence length="117" mass="12725">MHEAATYQLATFGFKRSALTSTWGGTKTRQVQIAGGAQLIVFTTGRGSALGSKPAPTIKIATNDALYENMAEDMDINCGGIISGGVSLAQKRRRNSGINYRDGLWSADQKRRDESWR</sequence>